<dbReference type="GO" id="GO:0008324">
    <property type="term" value="F:monoatomic cation transmembrane transporter activity"/>
    <property type="evidence" value="ECO:0007669"/>
    <property type="project" value="InterPro"/>
</dbReference>
<dbReference type="Pfam" id="PF02080">
    <property type="entry name" value="TrkA_C"/>
    <property type="match status" value="1"/>
</dbReference>
<keyword evidence="1" id="KW-0812">Transmembrane</keyword>
<dbReference type="HOGENOM" id="CLU_088248_0_0_0"/>
<evidence type="ECO:0000256" key="1">
    <source>
        <dbReference type="SAM" id="Phobius"/>
    </source>
</evidence>
<feature type="transmembrane region" description="Helical" evidence="1">
    <location>
        <begin position="65"/>
        <end position="89"/>
    </location>
</feature>
<evidence type="ECO:0000313" key="4">
    <source>
        <dbReference type="Proteomes" id="UP000019151"/>
    </source>
</evidence>
<dbReference type="PROSITE" id="PS51202">
    <property type="entry name" value="RCK_C"/>
    <property type="match status" value="1"/>
</dbReference>
<sequence>MVALLSLLVVLVVSHLAIRAGAAALALTGIAEEAARFQAQSAFLGVGFTTRESEQVLDHPVRRRIVMLLMLLGNAGVAASISSVVLVFVTGANGESEWTRAVALVGAVTALWIVGRSAVVDRNLTRAVRWALRRWTRLDVRDYVRLLHLTGDFAIVELEVRPGTWLAGRTLAELDLRSEGLLVLGIERPGGAYLGVPRGPTRLLVADVLLVYGIAGLLEDLDHRPVGDAGDRAHAAAMERQMRRLGLRVPSVTAIARR</sequence>
<dbReference type="InParanoid" id="W0RQ35"/>
<evidence type="ECO:0000259" key="2">
    <source>
        <dbReference type="PROSITE" id="PS51202"/>
    </source>
</evidence>
<proteinExistence type="predicted"/>
<feature type="transmembrane region" description="Helical" evidence="1">
    <location>
        <begin position="101"/>
        <end position="119"/>
    </location>
</feature>
<dbReference type="KEGG" id="gba:J421_5057"/>
<keyword evidence="3" id="KW-0614">Plasmid</keyword>
<reference evidence="3 4" key="1">
    <citation type="journal article" date="2014" name="Genome Announc.">
        <title>Genome Sequence and Methylome of Soil Bacterium Gemmatirosa kalamazoonensis KBS708T, a Member of the Rarely Cultivated Gemmatimonadetes Phylum.</title>
        <authorList>
            <person name="Debruyn J.M."/>
            <person name="Radosevich M."/>
            <person name="Wommack K.E."/>
            <person name="Polson S.W."/>
            <person name="Hauser L.J."/>
            <person name="Fawaz M.N."/>
            <person name="Korlach J."/>
            <person name="Tsai Y.C."/>
        </authorList>
    </citation>
    <scope>NUCLEOTIDE SEQUENCE [LARGE SCALE GENOMIC DNA]</scope>
    <source>
        <strain evidence="3 4">KBS708</strain>
        <plasmid evidence="4">Plasmid 1</plasmid>
    </source>
</reference>
<dbReference type="SUPFAM" id="SSF116726">
    <property type="entry name" value="TrkA C-terminal domain-like"/>
    <property type="match status" value="1"/>
</dbReference>
<protein>
    <submittedName>
        <fullName evidence="3">TrkA-C domain protein</fullName>
    </submittedName>
</protein>
<dbReference type="EMBL" id="CP007129">
    <property type="protein sequence ID" value="AHG92592.1"/>
    <property type="molecule type" value="Genomic_DNA"/>
</dbReference>
<dbReference type="GO" id="GO:0006813">
    <property type="term" value="P:potassium ion transport"/>
    <property type="evidence" value="ECO:0007669"/>
    <property type="project" value="InterPro"/>
</dbReference>
<geneLocation type="plasmid" evidence="3 4">
    <name>1</name>
</geneLocation>
<keyword evidence="1" id="KW-0472">Membrane</keyword>
<dbReference type="RefSeq" id="WP_025413926.1">
    <property type="nucleotide sequence ID" value="NZ_CP007129.1"/>
</dbReference>
<dbReference type="InterPro" id="IPR006037">
    <property type="entry name" value="RCK_C"/>
</dbReference>
<gene>
    <name evidence="3" type="ORF">J421_5057</name>
</gene>
<keyword evidence="1" id="KW-1133">Transmembrane helix</keyword>
<evidence type="ECO:0000313" key="3">
    <source>
        <dbReference type="EMBL" id="AHG92592.1"/>
    </source>
</evidence>
<dbReference type="AlphaFoldDB" id="W0RQ35"/>
<dbReference type="PATRIC" id="fig|861299.3.peg.5110"/>
<keyword evidence="4" id="KW-1185">Reference proteome</keyword>
<organism evidence="3 4">
    <name type="scientific">Gemmatirosa kalamazoonensis</name>
    <dbReference type="NCBI Taxonomy" id="861299"/>
    <lineage>
        <taxon>Bacteria</taxon>
        <taxon>Pseudomonadati</taxon>
        <taxon>Gemmatimonadota</taxon>
        <taxon>Gemmatimonadia</taxon>
        <taxon>Gemmatimonadales</taxon>
        <taxon>Gemmatimonadaceae</taxon>
        <taxon>Gemmatirosa</taxon>
    </lineage>
</organism>
<dbReference type="Proteomes" id="UP000019151">
    <property type="component" value="Plasmid 1"/>
</dbReference>
<feature type="domain" description="RCK C-terminal" evidence="2">
    <location>
        <begin position="141"/>
        <end position="227"/>
    </location>
</feature>
<name>W0RQ35_9BACT</name>
<accession>W0RQ35</accession>
<dbReference type="InterPro" id="IPR036721">
    <property type="entry name" value="RCK_C_sf"/>
</dbReference>
<dbReference type="Gene3D" id="3.30.70.1450">
    <property type="entry name" value="Regulator of K+ conductance, C-terminal domain"/>
    <property type="match status" value="1"/>
</dbReference>
<dbReference type="OrthoDB" id="369355at2"/>